<gene>
    <name evidence="1" type="ORF">HSBAA_04230</name>
</gene>
<dbReference type="KEGG" id="hsr:HSBAA_04230"/>
<dbReference type="EMBL" id="AP019514">
    <property type="protein sequence ID" value="BBI59117.1"/>
    <property type="molecule type" value="Genomic_DNA"/>
</dbReference>
<reference evidence="1 2" key="1">
    <citation type="journal article" date="2019" name="Microbiol. Resour. Announc.">
        <title>Complete Genome Sequence of Halomonas sulfidaeris Strain Esulfide1 Isolated from a Metal Sulfide Rock at a Depth of 2,200 Meters, Obtained Using Nanopore Sequencing.</title>
        <authorList>
            <person name="Saito M."/>
            <person name="Nishigata A."/>
            <person name="Galipon J."/>
            <person name="Arakawa K."/>
        </authorList>
    </citation>
    <scope>NUCLEOTIDE SEQUENCE [LARGE SCALE GENOMIC DNA]</scope>
    <source>
        <strain evidence="1 2">ATCC BAA-803</strain>
    </source>
</reference>
<accession>A0A455U0P4</accession>
<protein>
    <recommendedName>
        <fullName evidence="3">ABM domain-containing protein</fullName>
    </recommendedName>
</protein>
<dbReference type="Proteomes" id="UP000320231">
    <property type="component" value="Chromosome"/>
</dbReference>
<proteinExistence type="predicted"/>
<sequence>MDDSQGLLLILRHQPGYETAAEQLVEAVTQQLAQVPGLVEFNNAQIALFETHAGALTFRC</sequence>
<evidence type="ECO:0000313" key="1">
    <source>
        <dbReference type="EMBL" id="BBI59117.1"/>
    </source>
</evidence>
<name>A0A455U0P4_9GAMM</name>
<evidence type="ECO:0000313" key="2">
    <source>
        <dbReference type="Proteomes" id="UP000320231"/>
    </source>
</evidence>
<organism evidence="1 2">
    <name type="scientific">Vreelandella sulfidaeris</name>
    <dbReference type="NCBI Taxonomy" id="115553"/>
    <lineage>
        <taxon>Bacteria</taxon>
        <taxon>Pseudomonadati</taxon>
        <taxon>Pseudomonadota</taxon>
        <taxon>Gammaproteobacteria</taxon>
        <taxon>Oceanospirillales</taxon>
        <taxon>Halomonadaceae</taxon>
        <taxon>Vreelandella</taxon>
    </lineage>
</organism>
<evidence type="ECO:0008006" key="3">
    <source>
        <dbReference type="Google" id="ProtNLM"/>
    </source>
</evidence>
<dbReference type="AlphaFoldDB" id="A0A455U0P4"/>